<evidence type="ECO:0000259" key="2">
    <source>
        <dbReference type="SMART" id="SM00034"/>
    </source>
</evidence>
<evidence type="ECO:0000256" key="1">
    <source>
        <dbReference type="SAM" id="MobiDB-lite"/>
    </source>
</evidence>
<feature type="compositionally biased region" description="Low complexity" evidence="1">
    <location>
        <begin position="9"/>
        <end position="22"/>
    </location>
</feature>
<reference evidence="4" key="1">
    <citation type="submission" date="2017-02" db="UniProtKB">
        <authorList>
            <consortium name="WormBaseParasite"/>
        </authorList>
    </citation>
    <scope>IDENTIFICATION</scope>
</reference>
<feature type="domain" description="C-type lectin" evidence="2">
    <location>
        <begin position="200"/>
        <end position="396"/>
    </location>
</feature>
<sequence>MTATPPPVTTTSTARKASTTTTGKKIGYSKTWQSTATKDHLGEFRNCHNFVGNVIRRPILLKIGDEFYCLYHFKPNKRLSFDEAELYCQKVFGGHMLSVHDNGEERFLREKLFVNSSDSSQSILLGLHAGGDRFTDGTVATYVAKETKTSDVTSSKMRSCIGLFRIVEGLQFKHRYFKVPVARHGNLKQLFSASIGECKDYKTDIFYRRTPTLVSDPSKTKKYCIYQIKLPKVFDDWFEEAELFCQRMVKGHLLSVGDREEDAFLHELLFPPFKSYREDVDAEVLGLIYSDGELHDFTDGSDDYYVALKCKELYSEWITCRRNYHEKPPIRDLSGRKNPSHKYTFSPVASCIVPYSDEYDTYAVFVDVDNKSDFYCLYDITPLKSINVSDAEFICQKDFGGHLLSVNNRYEFRFLSDYIFENHTNVVDTRIAYDLRPLGAMKFRGQTKFTDKTDANFILKRVETANTALDYQGQCYSFVRHYALRTSKFYYMLFSVCCFLSHITMSTFY</sequence>
<dbReference type="InterPro" id="IPR001304">
    <property type="entry name" value="C-type_lectin-like"/>
</dbReference>
<protein>
    <submittedName>
        <fullName evidence="4">C-type lectin domain-containing protein</fullName>
    </submittedName>
</protein>
<feature type="domain" description="C-type lectin" evidence="2">
    <location>
        <begin position="61"/>
        <end position="179"/>
    </location>
</feature>
<dbReference type="Proteomes" id="UP000046393">
    <property type="component" value="Unplaced"/>
</dbReference>
<keyword evidence="3" id="KW-1185">Reference proteome</keyword>
<dbReference type="InterPro" id="IPR016187">
    <property type="entry name" value="CTDL_fold"/>
</dbReference>
<dbReference type="WBParaSite" id="SMUV_0000170601-mRNA-1">
    <property type="protein sequence ID" value="SMUV_0000170601-mRNA-1"/>
    <property type="gene ID" value="SMUV_0000170601"/>
</dbReference>
<dbReference type="Gene3D" id="3.10.100.10">
    <property type="entry name" value="Mannose-Binding Protein A, subunit A"/>
    <property type="match status" value="1"/>
</dbReference>
<feature type="region of interest" description="Disordered" evidence="1">
    <location>
        <begin position="1"/>
        <end position="22"/>
    </location>
</feature>
<evidence type="ECO:0000313" key="3">
    <source>
        <dbReference type="Proteomes" id="UP000046393"/>
    </source>
</evidence>
<name>A0A0N5AC30_9BILA</name>
<organism evidence="3 4">
    <name type="scientific">Syphacia muris</name>
    <dbReference type="NCBI Taxonomy" id="451379"/>
    <lineage>
        <taxon>Eukaryota</taxon>
        <taxon>Metazoa</taxon>
        <taxon>Ecdysozoa</taxon>
        <taxon>Nematoda</taxon>
        <taxon>Chromadorea</taxon>
        <taxon>Rhabditida</taxon>
        <taxon>Spirurina</taxon>
        <taxon>Oxyuridomorpha</taxon>
        <taxon>Oxyuroidea</taxon>
        <taxon>Oxyuridae</taxon>
        <taxon>Syphacia</taxon>
    </lineage>
</organism>
<dbReference type="InterPro" id="IPR016186">
    <property type="entry name" value="C-type_lectin-like/link_sf"/>
</dbReference>
<dbReference type="SUPFAM" id="SSF56436">
    <property type="entry name" value="C-type lectin-like"/>
    <property type="match status" value="3"/>
</dbReference>
<dbReference type="CDD" id="cd00037">
    <property type="entry name" value="CLECT"/>
    <property type="match status" value="2"/>
</dbReference>
<dbReference type="PANTHER" id="PTHR22803">
    <property type="entry name" value="MANNOSE, PHOSPHOLIPASE, LECTIN RECEPTOR RELATED"/>
    <property type="match status" value="1"/>
</dbReference>
<proteinExistence type="predicted"/>
<accession>A0A0N5AC30</accession>
<evidence type="ECO:0000313" key="4">
    <source>
        <dbReference type="WBParaSite" id="SMUV_0000170601-mRNA-1"/>
    </source>
</evidence>
<dbReference type="AlphaFoldDB" id="A0A0N5AC30"/>
<dbReference type="InterPro" id="IPR050111">
    <property type="entry name" value="C-type_lectin/snaclec_domain"/>
</dbReference>
<dbReference type="SMART" id="SM00034">
    <property type="entry name" value="CLECT"/>
    <property type="match status" value="2"/>
</dbReference>